<protein>
    <submittedName>
        <fullName evidence="3">Uncharacterized protein</fullName>
    </submittedName>
</protein>
<sequence length="164" mass="18580">MEQATYWRREKLANDKLLAEAQEKLSSSEEKKQLEARASQFQAELARVKAAALQEGKSEGFSSGQEAGKEEGLQEGRERYLNSAEHAQFILDTRSQCRMEYLASEEHKKLIIETRLAGAKDFIKSPVFQTAVEIKDRIFWHKVLNDALLKLPSSKVLLKGSTLP</sequence>
<evidence type="ECO:0000256" key="1">
    <source>
        <dbReference type="SAM" id="Coils"/>
    </source>
</evidence>
<dbReference type="EMBL" id="JACGWJ010000019">
    <property type="protein sequence ID" value="KAL0345091.1"/>
    <property type="molecule type" value="Genomic_DNA"/>
</dbReference>
<gene>
    <name evidence="3" type="ORF">Sradi_4340400</name>
</gene>
<reference evidence="3" key="1">
    <citation type="submission" date="2020-06" db="EMBL/GenBank/DDBJ databases">
        <authorList>
            <person name="Li T."/>
            <person name="Hu X."/>
            <person name="Zhang T."/>
            <person name="Song X."/>
            <person name="Zhang H."/>
            <person name="Dai N."/>
            <person name="Sheng W."/>
            <person name="Hou X."/>
            <person name="Wei L."/>
        </authorList>
    </citation>
    <scope>NUCLEOTIDE SEQUENCE</scope>
    <source>
        <strain evidence="3">G02</strain>
        <tissue evidence="3">Leaf</tissue>
    </source>
</reference>
<keyword evidence="1" id="KW-0175">Coiled coil</keyword>
<evidence type="ECO:0000313" key="3">
    <source>
        <dbReference type="EMBL" id="KAL0345091.1"/>
    </source>
</evidence>
<evidence type="ECO:0000256" key="2">
    <source>
        <dbReference type="SAM" id="MobiDB-lite"/>
    </source>
</evidence>
<reference evidence="3" key="2">
    <citation type="journal article" date="2024" name="Plant">
        <title>Genomic evolution and insights into agronomic trait innovations of Sesamum species.</title>
        <authorList>
            <person name="Miao H."/>
            <person name="Wang L."/>
            <person name="Qu L."/>
            <person name="Liu H."/>
            <person name="Sun Y."/>
            <person name="Le M."/>
            <person name="Wang Q."/>
            <person name="Wei S."/>
            <person name="Zheng Y."/>
            <person name="Lin W."/>
            <person name="Duan Y."/>
            <person name="Cao H."/>
            <person name="Xiong S."/>
            <person name="Wang X."/>
            <person name="Wei L."/>
            <person name="Li C."/>
            <person name="Ma Q."/>
            <person name="Ju M."/>
            <person name="Zhao R."/>
            <person name="Li G."/>
            <person name="Mu C."/>
            <person name="Tian Q."/>
            <person name="Mei H."/>
            <person name="Zhang T."/>
            <person name="Gao T."/>
            <person name="Zhang H."/>
        </authorList>
    </citation>
    <scope>NUCLEOTIDE SEQUENCE</scope>
    <source>
        <strain evidence="3">G02</strain>
    </source>
</reference>
<comment type="caution">
    <text evidence="3">The sequence shown here is derived from an EMBL/GenBank/DDBJ whole genome shotgun (WGS) entry which is preliminary data.</text>
</comment>
<name>A0AAW2NP73_SESRA</name>
<feature type="compositionally biased region" description="Basic and acidic residues" evidence="2">
    <location>
        <begin position="67"/>
        <end position="77"/>
    </location>
</feature>
<accession>A0AAW2NP73</accession>
<organism evidence="3">
    <name type="scientific">Sesamum radiatum</name>
    <name type="common">Black benniseed</name>
    <dbReference type="NCBI Taxonomy" id="300843"/>
    <lineage>
        <taxon>Eukaryota</taxon>
        <taxon>Viridiplantae</taxon>
        <taxon>Streptophyta</taxon>
        <taxon>Embryophyta</taxon>
        <taxon>Tracheophyta</taxon>
        <taxon>Spermatophyta</taxon>
        <taxon>Magnoliopsida</taxon>
        <taxon>eudicotyledons</taxon>
        <taxon>Gunneridae</taxon>
        <taxon>Pentapetalae</taxon>
        <taxon>asterids</taxon>
        <taxon>lamiids</taxon>
        <taxon>Lamiales</taxon>
        <taxon>Pedaliaceae</taxon>
        <taxon>Sesamum</taxon>
    </lineage>
</organism>
<feature type="coiled-coil region" evidence="1">
    <location>
        <begin position="18"/>
        <end position="51"/>
    </location>
</feature>
<proteinExistence type="predicted"/>
<dbReference type="AlphaFoldDB" id="A0AAW2NP73"/>
<feature type="region of interest" description="Disordered" evidence="2">
    <location>
        <begin position="56"/>
        <end position="77"/>
    </location>
</feature>